<dbReference type="InterPro" id="IPR009492">
    <property type="entry name" value="TniQ"/>
</dbReference>
<evidence type="ECO:0000313" key="3">
    <source>
        <dbReference type="Proteomes" id="UP001152467"/>
    </source>
</evidence>
<evidence type="ECO:0000313" key="2">
    <source>
        <dbReference type="EMBL" id="CAH9055545.1"/>
    </source>
</evidence>
<dbReference type="RefSeq" id="WP_261626167.1">
    <property type="nucleotide sequence ID" value="NZ_CAMAPC010000005.1"/>
</dbReference>
<evidence type="ECO:0000259" key="1">
    <source>
        <dbReference type="Pfam" id="PF06527"/>
    </source>
</evidence>
<dbReference type="AlphaFoldDB" id="A0A9W4W316"/>
<comment type="caution">
    <text evidence="2">The sequence shown here is derived from an EMBL/GenBank/DDBJ whole genome shotgun (WGS) entry which is preliminary data.</text>
</comment>
<reference evidence="2" key="1">
    <citation type="submission" date="2022-07" db="EMBL/GenBank/DDBJ databases">
        <authorList>
            <person name="Criscuolo A."/>
        </authorList>
    </citation>
    <scope>NUCLEOTIDE SEQUENCE</scope>
    <source>
        <strain evidence="2">CIP111854</strain>
    </source>
</reference>
<proteinExistence type="predicted"/>
<dbReference type="EMBL" id="CAMAPC010000005">
    <property type="protein sequence ID" value="CAH9055545.1"/>
    <property type="molecule type" value="Genomic_DNA"/>
</dbReference>
<organism evidence="2 3">
    <name type="scientific">Pseudoalteromonas holothuriae</name>
    <dbReference type="NCBI Taxonomy" id="2963714"/>
    <lineage>
        <taxon>Bacteria</taxon>
        <taxon>Pseudomonadati</taxon>
        <taxon>Pseudomonadota</taxon>
        <taxon>Gammaproteobacteria</taxon>
        <taxon>Alteromonadales</taxon>
        <taxon>Pseudoalteromonadaceae</taxon>
        <taxon>Pseudoalteromonas</taxon>
    </lineage>
</organism>
<gene>
    <name evidence="2" type="ORF">PSECIP111854_01600</name>
</gene>
<protein>
    <recommendedName>
        <fullName evidence="1">TniQ domain-containing protein</fullName>
    </recommendedName>
</protein>
<name>A0A9W4W316_9GAMM</name>
<dbReference type="Pfam" id="PF06527">
    <property type="entry name" value="TniQ"/>
    <property type="match status" value="1"/>
</dbReference>
<keyword evidence="3" id="KW-1185">Reference proteome</keyword>
<feature type="domain" description="TniQ" evidence="1">
    <location>
        <begin position="5"/>
        <end position="146"/>
    </location>
</feature>
<dbReference type="Proteomes" id="UP001152467">
    <property type="component" value="Unassembled WGS sequence"/>
</dbReference>
<accession>A0A9W4W316</accession>
<sequence length="217" mass="25361">MKLNVFENESIHSYFIRTLLCLGQLNDKSDFRGLISPSGVIRKLPCLVARQGSAFEELTNNFFELLLTEHSTYYGLRHYNIGELRNYILYSSALPKVSEIPDAHQIPNSRTQLRYCPKCFIEQIKNKGVSWFKLDWQCSVVCTIHNDKLFHVFECRTNCCNKPSNILRDVLSAISGKCCFCSRNSWEVAQQVFIGDWNRAQYLVLENDNQYKMYQFR</sequence>